<dbReference type="Proteomes" id="UP001359485">
    <property type="component" value="Unassembled WGS sequence"/>
</dbReference>
<dbReference type="EMBL" id="JAWJWF010000002">
    <property type="protein sequence ID" value="KAK6637623.1"/>
    <property type="molecule type" value="Genomic_DNA"/>
</dbReference>
<keyword evidence="2" id="KW-1185">Reference proteome</keyword>
<evidence type="ECO:0000313" key="2">
    <source>
        <dbReference type="Proteomes" id="UP001359485"/>
    </source>
</evidence>
<evidence type="ECO:0000313" key="1">
    <source>
        <dbReference type="EMBL" id="KAK6637623.1"/>
    </source>
</evidence>
<dbReference type="PANTHER" id="PTHR12552:SF1">
    <property type="entry name" value="RHO GTPASE-ACTIVATING PROTEIN GRAF"/>
    <property type="match status" value="1"/>
</dbReference>
<dbReference type="Gene3D" id="1.20.1270.60">
    <property type="entry name" value="Arfaptin homology (AH) domain/BAR domain"/>
    <property type="match status" value="1"/>
</dbReference>
<name>A0ABR1B7K9_POLSC</name>
<comment type="caution">
    <text evidence="1">The sequence shown here is derived from an EMBL/GenBank/DDBJ whole genome shotgun (WGS) entry which is preliminary data.</text>
</comment>
<sequence>MHWRQFVSSYKSVVSGPSSCMASDLSIAQRKLSRSLENFTFAGIETTQTDDERVIQESLKEFGALIAKIEDVRERIGYL</sequence>
<proteinExistence type="predicted"/>
<reference evidence="1 2" key="1">
    <citation type="submission" date="2023-09" db="EMBL/GenBank/DDBJ databases">
        <title>Genomes of two closely related lineages of the louse Polyplax serrata with different host specificities.</title>
        <authorList>
            <person name="Martinu J."/>
            <person name="Tarabai H."/>
            <person name="Stefka J."/>
            <person name="Hypsa V."/>
        </authorList>
    </citation>
    <scope>NUCLEOTIDE SEQUENCE [LARGE SCALE GENOMIC DNA]</scope>
    <source>
        <strain evidence="1">98ZLc_SE</strain>
    </source>
</reference>
<accession>A0ABR1B7K9</accession>
<gene>
    <name evidence="1" type="ORF">RUM44_008045</name>
</gene>
<dbReference type="PANTHER" id="PTHR12552">
    <property type="entry name" value="OLIGOPHRENIN 1"/>
    <property type="match status" value="1"/>
</dbReference>
<protein>
    <submittedName>
        <fullName evidence="1">Uncharacterized protein</fullName>
    </submittedName>
</protein>
<dbReference type="InterPro" id="IPR047234">
    <property type="entry name" value="GRAF_fam"/>
</dbReference>
<organism evidence="1 2">
    <name type="scientific">Polyplax serrata</name>
    <name type="common">Common mouse louse</name>
    <dbReference type="NCBI Taxonomy" id="468196"/>
    <lineage>
        <taxon>Eukaryota</taxon>
        <taxon>Metazoa</taxon>
        <taxon>Ecdysozoa</taxon>
        <taxon>Arthropoda</taxon>
        <taxon>Hexapoda</taxon>
        <taxon>Insecta</taxon>
        <taxon>Pterygota</taxon>
        <taxon>Neoptera</taxon>
        <taxon>Paraneoptera</taxon>
        <taxon>Psocodea</taxon>
        <taxon>Troctomorpha</taxon>
        <taxon>Phthiraptera</taxon>
        <taxon>Anoplura</taxon>
        <taxon>Polyplacidae</taxon>
        <taxon>Polyplax</taxon>
    </lineage>
</organism>
<dbReference type="InterPro" id="IPR027267">
    <property type="entry name" value="AH/BAR_dom_sf"/>
</dbReference>